<dbReference type="PANTHER" id="PTHR43581">
    <property type="entry name" value="ATP/GTP PHOSPHATASE"/>
    <property type="match status" value="1"/>
</dbReference>
<feature type="domain" description="ATPase AAA-type core" evidence="1">
    <location>
        <begin position="26"/>
        <end position="318"/>
    </location>
</feature>
<evidence type="ECO:0000313" key="2">
    <source>
        <dbReference type="EMBL" id="BDD10425.1"/>
    </source>
</evidence>
<dbReference type="SUPFAM" id="SSF52540">
    <property type="entry name" value="P-loop containing nucleoside triphosphate hydrolases"/>
    <property type="match status" value="1"/>
</dbReference>
<dbReference type="AlphaFoldDB" id="A0AAU9DDA9"/>
<dbReference type="Gene3D" id="3.40.50.300">
    <property type="entry name" value="P-loop containing nucleotide triphosphate hydrolases"/>
    <property type="match status" value="1"/>
</dbReference>
<dbReference type="PANTHER" id="PTHR43581:SF2">
    <property type="entry name" value="EXCINUCLEASE ATPASE SUBUNIT"/>
    <property type="match status" value="1"/>
</dbReference>
<sequence length="423" mass="47830">MWIKNLKIENFRCFAQQLLELQEGANILIGDNATGKTSILEALKIALGSFYFGIDASQATSPSISQNRDVRLIQNERGQWDAHRPVKVKAEGNVFGTEVVWERALNSAKGKTTTGLLADLKEAIHNAYNTEESLSLPLLAYYSTARLQSQRKETEPFRQGERYEAYYNALEASSTVSRFKQWFENQDRISYQEGQQTSALRSVSRAIQNCLPNCDRISYDARLTEIVIMAEDGTKTPFPLMSDGYQLITAMVGDIAYRCAVLNAHLEERCLEDTPGVVLIDEIEMHLHPSWQQRVVNDLARTFPKIQFVITTHSPIVLGGAKANVIRLGDPNAEDNTPESGVLAYGRSPEHIMYGEQGVKTRPTEIVNRIKEFYSLLEKKEMEEAEKILQSLFIQGFGEDDPDTVQAQRNYDFALWEMENEGE</sequence>
<organism evidence="2 3">
    <name type="scientific">Fulvitalea axinellae</name>
    <dbReference type="NCBI Taxonomy" id="1182444"/>
    <lineage>
        <taxon>Bacteria</taxon>
        <taxon>Pseudomonadati</taxon>
        <taxon>Bacteroidota</taxon>
        <taxon>Cytophagia</taxon>
        <taxon>Cytophagales</taxon>
        <taxon>Persicobacteraceae</taxon>
        <taxon>Fulvitalea</taxon>
    </lineage>
</organism>
<dbReference type="Proteomes" id="UP001348817">
    <property type="component" value="Chromosome"/>
</dbReference>
<protein>
    <recommendedName>
        <fullName evidence="1">ATPase AAA-type core domain-containing protein</fullName>
    </recommendedName>
</protein>
<dbReference type="InterPro" id="IPR003959">
    <property type="entry name" value="ATPase_AAA_core"/>
</dbReference>
<dbReference type="EMBL" id="AP025314">
    <property type="protein sequence ID" value="BDD10425.1"/>
    <property type="molecule type" value="Genomic_DNA"/>
</dbReference>
<dbReference type="Pfam" id="PF13304">
    <property type="entry name" value="AAA_21"/>
    <property type="match status" value="1"/>
</dbReference>
<gene>
    <name evidence="2" type="ORF">FUAX_28570</name>
</gene>
<evidence type="ECO:0000313" key="3">
    <source>
        <dbReference type="Proteomes" id="UP001348817"/>
    </source>
</evidence>
<dbReference type="RefSeq" id="WP_338391982.1">
    <property type="nucleotide sequence ID" value="NZ_AP025314.1"/>
</dbReference>
<proteinExistence type="predicted"/>
<dbReference type="GO" id="GO:0016887">
    <property type="term" value="F:ATP hydrolysis activity"/>
    <property type="evidence" value="ECO:0007669"/>
    <property type="project" value="InterPro"/>
</dbReference>
<reference evidence="2 3" key="1">
    <citation type="submission" date="2021-12" db="EMBL/GenBank/DDBJ databases">
        <title>Genome sequencing of bacteria with rrn-lacking chromosome and rrn-plasmid.</title>
        <authorList>
            <person name="Anda M."/>
            <person name="Iwasaki W."/>
        </authorList>
    </citation>
    <scope>NUCLEOTIDE SEQUENCE [LARGE SCALE GENOMIC DNA]</scope>
    <source>
        <strain evidence="2 3">DSM 100852</strain>
    </source>
</reference>
<dbReference type="KEGG" id="fax:FUAX_28570"/>
<accession>A0AAU9DDA9</accession>
<keyword evidence="3" id="KW-1185">Reference proteome</keyword>
<dbReference type="InterPro" id="IPR051396">
    <property type="entry name" value="Bact_Antivir_Def_Nuclease"/>
</dbReference>
<dbReference type="GO" id="GO:0005524">
    <property type="term" value="F:ATP binding"/>
    <property type="evidence" value="ECO:0007669"/>
    <property type="project" value="InterPro"/>
</dbReference>
<name>A0AAU9DDA9_9BACT</name>
<evidence type="ECO:0000259" key="1">
    <source>
        <dbReference type="Pfam" id="PF13304"/>
    </source>
</evidence>
<dbReference type="InterPro" id="IPR027417">
    <property type="entry name" value="P-loop_NTPase"/>
</dbReference>